<dbReference type="SUPFAM" id="SSF47413">
    <property type="entry name" value="lambda repressor-like DNA-binding domains"/>
    <property type="match status" value="1"/>
</dbReference>
<proteinExistence type="predicted"/>
<dbReference type="STRING" id="1524460.IX84_05485"/>
<dbReference type="AlphaFoldDB" id="A0A098SDV5"/>
<reference evidence="3 4" key="1">
    <citation type="journal article" date="2014" name="Int. J. Syst. Evol. Microbiol.">
        <title>Phaeodactylibacter xiamenensis gen. nov., sp. nov., a member of the family Saprospiraceae isolated from the marine alga Phaeodactylum tricornutum.</title>
        <authorList>
            <person name="Chen Z.Jr."/>
            <person name="Lei X."/>
            <person name="Lai Q."/>
            <person name="Li Y."/>
            <person name="Zhang B."/>
            <person name="Zhang J."/>
            <person name="Zhang H."/>
            <person name="Yang L."/>
            <person name="Zheng W."/>
            <person name="Tian Y."/>
            <person name="Yu Z."/>
            <person name="Xu H.Jr."/>
            <person name="Zheng T."/>
        </authorList>
    </citation>
    <scope>NUCLEOTIDE SEQUENCE [LARGE SCALE GENOMIC DNA]</scope>
    <source>
        <strain evidence="3 4">KD52</strain>
    </source>
</reference>
<feature type="domain" description="HTH cro/C1-type" evidence="2">
    <location>
        <begin position="17"/>
        <end position="71"/>
    </location>
</feature>
<dbReference type="InterPro" id="IPR010982">
    <property type="entry name" value="Lambda_DNA-bd_dom_sf"/>
</dbReference>
<dbReference type="PROSITE" id="PS50943">
    <property type="entry name" value="HTH_CROC1"/>
    <property type="match status" value="1"/>
</dbReference>
<dbReference type="Gene3D" id="1.10.260.40">
    <property type="entry name" value="lambda repressor-like DNA-binding domains"/>
    <property type="match status" value="1"/>
</dbReference>
<dbReference type="Proteomes" id="UP000029736">
    <property type="component" value="Unassembled WGS sequence"/>
</dbReference>
<evidence type="ECO:0000259" key="2">
    <source>
        <dbReference type="PROSITE" id="PS50943"/>
    </source>
</evidence>
<evidence type="ECO:0000256" key="1">
    <source>
        <dbReference type="ARBA" id="ARBA00023125"/>
    </source>
</evidence>
<keyword evidence="1" id="KW-0238">DNA-binding</keyword>
<dbReference type="SMART" id="SM00530">
    <property type="entry name" value="HTH_XRE"/>
    <property type="match status" value="1"/>
</dbReference>
<sequence>MSLVKEQQDTILLHRNIRFLRKQMKLSQEELGRRIGLNRGNIASYENGSAEPKICNLLKLSNLFGVPILDLTKRDLSVVDNLQAANDHYQAPSANEAELIEQFTKRADELLKVINSIHTCFEYKTNSLDESTRGSKAYQMAAMKFEELFDASEELAGNHKALIDFVKCHIKGK</sequence>
<protein>
    <recommendedName>
        <fullName evidence="2">HTH cro/C1-type domain-containing protein</fullName>
    </recommendedName>
</protein>
<comment type="caution">
    <text evidence="3">The sequence shown here is derived from an EMBL/GenBank/DDBJ whole genome shotgun (WGS) entry which is preliminary data.</text>
</comment>
<accession>A0A098SDV5</accession>
<dbReference type="EMBL" id="JPOS01000012">
    <property type="protein sequence ID" value="KGE89207.1"/>
    <property type="molecule type" value="Genomic_DNA"/>
</dbReference>
<dbReference type="PANTHER" id="PTHR46558">
    <property type="entry name" value="TRACRIPTIONAL REGULATORY PROTEIN-RELATED-RELATED"/>
    <property type="match status" value="1"/>
</dbReference>
<dbReference type="Pfam" id="PF01381">
    <property type="entry name" value="HTH_3"/>
    <property type="match status" value="1"/>
</dbReference>
<name>A0A098SDV5_9BACT</name>
<organism evidence="3 4">
    <name type="scientific">Phaeodactylibacter xiamenensis</name>
    <dbReference type="NCBI Taxonomy" id="1524460"/>
    <lineage>
        <taxon>Bacteria</taxon>
        <taxon>Pseudomonadati</taxon>
        <taxon>Bacteroidota</taxon>
        <taxon>Saprospiria</taxon>
        <taxon>Saprospirales</taxon>
        <taxon>Haliscomenobacteraceae</taxon>
        <taxon>Phaeodactylibacter</taxon>
    </lineage>
</organism>
<gene>
    <name evidence="3" type="ORF">IX84_05485</name>
</gene>
<dbReference type="InterPro" id="IPR001387">
    <property type="entry name" value="Cro/C1-type_HTH"/>
</dbReference>
<dbReference type="RefSeq" id="WP_044217136.1">
    <property type="nucleotide sequence ID" value="NZ_JBKAGJ010000001.1"/>
</dbReference>
<evidence type="ECO:0000313" key="3">
    <source>
        <dbReference type="EMBL" id="KGE89207.1"/>
    </source>
</evidence>
<dbReference type="CDD" id="cd00093">
    <property type="entry name" value="HTH_XRE"/>
    <property type="match status" value="1"/>
</dbReference>
<dbReference type="GO" id="GO:0003677">
    <property type="term" value="F:DNA binding"/>
    <property type="evidence" value="ECO:0007669"/>
    <property type="project" value="UniProtKB-KW"/>
</dbReference>
<evidence type="ECO:0000313" key="4">
    <source>
        <dbReference type="Proteomes" id="UP000029736"/>
    </source>
</evidence>
<keyword evidence="4" id="KW-1185">Reference proteome</keyword>
<dbReference type="PANTHER" id="PTHR46558:SF11">
    <property type="entry name" value="HTH-TYPE TRANSCRIPTIONAL REGULATOR XRE"/>
    <property type="match status" value="1"/>
</dbReference>
<dbReference type="OrthoDB" id="800066at2"/>